<dbReference type="EMBL" id="JBHLWP010000019">
    <property type="protein sequence ID" value="MFC0254191.1"/>
    <property type="molecule type" value="Genomic_DNA"/>
</dbReference>
<dbReference type="Proteomes" id="UP001589773">
    <property type="component" value="Unassembled WGS sequence"/>
</dbReference>
<proteinExistence type="predicted"/>
<protein>
    <submittedName>
        <fullName evidence="1">YecR family lipoprotein</fullName>
    </submittedName>
</protein>
<dbReference type="RefSeq" id="WP_379681454.1">
    <property type="nucleotide sequence ID" value="NZ_JBHLWP010000019.1"/>
</dbReference>
<dbReference type="InterPro" id="IPR025731">
    <property type="entry name" value="YecR-like"/>
</dbReference>
<evidence type="ECO:0000313" key="1">
    <source>
        <dbReference type="EMBL" id="MFC0254191.1"/>
    </source>
</evidence>
<sequence>MRRSRRKRVIRGGLKLSYDFGAFQVPRVDPAQGIAAATARCKAWGYTGAEAFGGGTRSCTNASMGSCNAFRVTVEYQCTGNPPPHS</sequence>
<accession>A0ABV6FKW8</accession>
<reference evidence="1 2" key="1">
    <citation type="submission" date="2024-09" db="EMBL/GenBank/DDBJ databases">
        <authorList>
            <person name="Sun Q."/>
            <person name="Mori K."/>
        </authorList>
    </citation>
    <scope>NUCLEOTIDE SEQUENCE [LARGE SCALE GENOMIC DNA]</scope>
    <source>
        <strain evidence="1 2">CCM 7792</strain>
    </source>
</reference>
<organism evidence="1 2">
    <name type="scientific">Massilia consociata</name>
    <dbReference type="NCBI Taxonomy" id="760117"/>
    <lineage>
        <taxon>Bacteria</taxon>
        <taxon>Pseudomonadati</taxon>
        <taxon>Pseudomonadota</taxon>
        <taxon>Betaproteobacteria</taxon>
        <taxon>Burkholderiales</taxon>
        <taxon>Oxalobacteraceae</taxon>
        <taxon>Telluria group</taxon>
        <taxon>Massilia</taxon>
    </lineage>
</organism>
<name>A0ABV6FKW8_9BURK</name>
<evidence type="ECO:0000313" key="2">
    <source>
        <dbReference type="Proteomes" id="UP001589773"/>
    </source>
</evidence>
<comment type="caution">
    <text evidence="1">The sequence shown here is derived from an EMBL/GenBank/DDBJ whole genome shotgun (WGS) entry which is preliminary data.</text>
</comment>
<gene>
    <name evidence="1" type="primary">yecR</name>
    <name evidence="1" type="ORF">ACFFJK_20045</name>
</gene>
<keyword evidence="2" id="KW-1185">Reference proteome</keyword>
<keyword evidence="1" id="KW-0449">Lipoprotein</keyword>
<dbReference type="Pfam" id="PF13992">
    <property type="entry name" value="YecR"/>
    <property type="match status" value="1"/>
</dbReference>